<evidence type="ECO:0000256" key="1">
    <source>
        <dbReference type="SAM" id="Phobius"/>
    </source>
</evidence>
<keyword evidence="1" id="KW-0812">Transmembrane</keyword>
<protein>
    <submittedName>
        <fullName evidence="3">Unannotated protein</fullName>
    </submittedName>
</protein>
<dbReference type="EMBL" id="CAEZTS010000096">
    <property type="protein sequence ID" value="CAB4582483.1"/>
    <property type="molecule type" value="Genomic_DNA"/>
</dbReference>
<dbReference type="InterPro" id="IPR000620">
    <property type="entry name" value="EamA_dom"/>
</dbReference>
<name>A0A6J6F612_9ZZZZ</name>
<evidence type="ECO:0000259" key="2">
    <source>
        <dbReference type="Pfam" id="PF00892"/>
    </source>
</evidence>
<feature type="transmembrane region" description="Helical" evidence="1">
    <location>
        <begin position="116"/>
        <end position="134"/>
    </location>
</feature>
<sequence>MLVATALALGAAVLHAGWNLRVKQSGDRWLALWGLFVAGGLIGLPYTVVATVSGDLGWSAWGWAVASGAVHAFYIGRLARTYDIADFSVTYPIARGAGALFAAIGGVLFLSDDLSAVSMIGILIVVSGLVLLAGHVEWGHVWPALVVGLLIGAYTVIDSQGSRSTVGSAYAMAIFVTGGVGTTIQGVYRRRWDEMRASVPSMWRQYLATGLASLVTYWMVLLAVRRAPVGYVTALRESSVVFATFIGWKVLKESSGMRRVVASSTMVVGLVTLVVGR</sequence>
<dbReference type="Pfam" id="PF00892">
    <property type="entry name" value="EamA"/>
    <property type="match status" value="1"/>
</dbReference>
<dbReference type="Gene3D" id="1.10.3730.20">
    <property type="match status" value="2"/>
</dbReference>
<feature type="transmembrane region" description="Helical" evidence="1">
    <location>
        <begin position="203"/>
        <end position="224"/>
    </location>
</feature>
<feature type="transmembrane region" description="Helical" evidence="1">
    <location>
        <begin position="88"/>
        <end position="109"/>
    </location>
</feature>
<reference evidence="3" key="1">
    <citation type="submission" date="2020-05" db="EMBL/GenBank/DDBJ databases">
        <authorList>
            <person name="Chiriac C."/>
            <person name="Salcher M."/>
            <person name="Ghai R."/>
            <person name="Kavagutti S V."/>
        </authorList>
    </citation>
    <scope>NUCLEOTIDE SEQUENCE</scope>
</reference>
<evidence type="ECO:0000313" key="3">
    <source>
        <dbReference type="EMBL" id="CAB4582483.1"/>
    </source>
</evidence>
<keyword evidence="1" id="KW-1133">Transmembrane helix</keyword>
<keyword evidence="1" id="KW-0472">Membrane</keyword>
<feature type="transmembrane region" description="Helical" evidence="1">
    <location>
        <begin position="231"/>
        <end position="251"/>
    </location>
</feature>
<dbReference type="GO" id="GO:0016020">
    <property type="term" value="C:membrane"/>
    <property type="evidence" value="ECO:0007669"/>
    <property type="project" value="InterPro"/>
</dbReference>
<feature type="domain" description="EamA" evidence="2">
    <location>
        <begin position="144"/>
        <end position="274"/>
    </location>
</feature>
<dbReference type="AlphaFoldDB" id="A0A6J6F612"/>
<accession>A0A6J6F612</accession>
<feature type="transmembrane region" description="Helical" evidence="1">
    <location>
        <begin position="56"/>
        <end position="76"/>
    </location>
</feature>
<feature type="transmembrane region" description="Helical" evidence="1">
    <location>
        <begin position="169"/>
        <end position="188"/>
    </location>
</feature>
<feature type="transmembrane region" description="Helical" evidence="1">
    <location>
        <begin position="29"/>
        <end position="49"/>
    </location>
</feature>
<proteinExistence type="predicted"/>
<dbReference type="SUPFAM" id="SSF103481">
    <property type="entry name" value="Multidrug resistance efflux transporter EmrE"/>
    <property type="match status" value="2"/>
</dbReference>
<gene>
    <name evidence="3" type="ORF">UFOPK1722_01141</name>
</gene>
<dbReference type="InterPro" id="IPR037185">
    <property type="entry name" value="EmrE-like"/>
</dbReference>
<feature type="transmembrane region" description="Helical" evidence="1">
    <location>
        <begin position="140"/>
        <end position="157"/>
    </location>
</feature>
<organism evidence="3">
    <name type="scientific">freshwater metagenome</name>
    <dbReference type="NCBI Taxonomy" id="449393"/>
    <lineage>
        <taxon>unclassified sequences</taxon>
        <taxon>metagenomes</taxon>
        <taxon>ecological metagenomes</taxon>
    </lineage>
</organism>